<comment type="caution">
    <text evidence="2">The sequence shown here is derived from an EMBL/GenBank/DDBJ whole genome shotgun (WGS) entry which is preliminary data.</text>
</comment>
<keyword evidence="1" id="KW-1133">Transmembrane helix</keyword>
<proteinExistence type="predicted"/>
<evidence type="ECO:0000256" key="1">
    <source>
        <dbReference type="SAM" id="Phobius"/>
    </source>
</evidence>
<feature type="transmembrane region" description="Helical" evidence="1">
    <location>
        <begin position="43"/>
        <end position="76"/>
    </location>
</feature>
<dbReference type="OMA" id="PLIYHIS"/>
<keyword evidence="1" id="KW-0812">Transmembrane</keyword>
<dbReference type="EMBL" id="DUJP01000018">
    <property type="protein sequence ID" value="HII46737.1"/>
    <property type="molecule type" value="Genomic_DNA"/>
</dbReference>
<protein>
    <submittedName>
        <fullName evidence="2">Uncharacterized protein</fullName>
    </submittedName>
</protein>
<dbReference type="Proteomes" id="UP000651120">
    <property type="component" value="Unassembled WGS sequence"/>
</dbReference>
<accession>A0A832WIW2</accession>
<name>A0A832WIW2_9CREN</name>
<keyword evidence="1" id="KW-0472">Membrane</keyword>
<dbReference type="RefSeq" id="WP_011007159.1">
    <property type="nucleotide sequence ID" value="NZ_DAIOPL010000068.1"/>
</dbReference>
<evidence type="ECO:0000313" key="2">
    <source>
        <dbReference type="EMBL" id="HII46737.1"/>
    </source>
</evidence>
<dbReference type="GeneID" id="1464905"/>
<dbReference type="AlphaFoldDB" id="A0A832WIW2"/>
<evidence type="ECO:0000313" key="3">
    <source>
        <dbReference type="Proteomes" id="UP000651120"/>
    </source>
</evidence>
<gene>
    <name evidence="2" type="ORF">HA333_04610</name>
</gene>
<reference evidence="2" key="1">
    <citation type="journal article" date="2020" name="bioRxiv">
        <title>A rank-normalized archaeal taxonomy based on genome phylogeny resolves widespread incomplete and uneven classifications.</title>
        <authorList>
            <person name="Rinke C."/>
            <person name="Chuvochina M."/>
            <person name="Mussig A.J."/>
            <person name="Chaumeil P.-A."/>
            <person name="Waite D.W."/>
            <person name="Whitman W.B."/>
            <person name="Parks D.H."/>
            <person name="Hugenholtz P."/>
        </authorList>
    </citation>
    <scope>NUCLEOTIDE SEQUENCE</scope>
    <source>
        <strain evidence="2">UBA8839</strain>
    </source>
</reference>
<organism evidence="2 3">
    <name type="scientific">Pyrobaculum aerophilum</name>
    <dbReference type="NCBI Taxonomy" id="13773"/>
    <lineage>
        <taxon>Archaea</taxon>
        <taxon>Thermoproteota</taxon>
        <taxon>Thermoprotei</taxon>
        <taxon>Thermoproteales</taxon>
        <taxon>Thermoproteaceae</taxon>
        <taxon>Pyrobaculum</taxon>
    </lineage>
</organism>
<sequence length="85" mass="9479">MILHLIADLDIKENLLLYHSAEFAKPLEYGSTSVNTWVELNLYVFFNVAGVVNMVGAVWHAVAVWVYAVVVAPAIYHISLTYKGV</sequence>